<dbReference type="Proteomes" id="UP001147752">
    <property type="component" value="Unassembled WGS sequence"/>
</dbReference>
<sequence length="59" mass="6764">MCFVWLKMRNKPTSAYWYAATSAERFPFCPARKSGWKTDVQDLPYHAACDDLNSVMPGC</sequence>
<dbReference type="EMBL" id="JAPZBT010000001">
    <property type="protein sequence ID" value="KAJ5382320.1"/>
    <property type="molecule type" value="Genomic_DNA"/>
</dbReference>
<gene>
    <name evidence="1" type="ORF">N7517_000231</name>
</gene>
<dbReference type="GeneID" id="81457144"/>
<keyword evidence="2" id="KW-1185">Reference proteome</keyword>
<protein>
    <submittedName>
        <fullName evidence="1">Uncharacterized protein</fullName>
    </submittedName>
</protein>
<organism evidence="1 2">
    <name type="scientific">Penicillium concentricum</name>
    <dbReference type="NCBI Taxonomy" id="293559"/>
    <lineage>
        <taxon>Eukaryota</taxon>
        <taxon>Fungi</taxon>
        <taxon>Dikarya</taxon>
        <taxon>Ascomycota</taxon>
        <taxon>Pezizomycotina</taxon>
        <taxon>Eurotiomycetes</taxon>
        <taxon>Eurotiomycetidae</taxon>
        <taxon>Eurotiales</taxon>
        <taxon>Aspergillaceae</taxon>
        <taxon>Penicillium</taxon>
    </lineage>
</organism>
<dbReference type="AlphaFoldDB" id="A0A9W9SQL4"/>
<reference evidence="1" key="1">
    <citation type="submission" date="2022-12" db="EMBL/GenBank/DDBJ databases">
        <authorList>
            <person name="Petersen C."/>
        </authorList>
    </citation>
    <scope>NUCLEOTIDE SEQUENCE</scope>
    <source>
        <strain evidence="1">IBT 3081</strain>
    </source>
</reference>
<reference evidence="1" key="2">
    <citation type="journal article" date="2023" name="IMA Fungus">
        <title>Comparative genomic study of the Penicillium genus elucidates a diverse pangenome and 15 lateral gene transfer events.</title>
        <authorList>
            <person name="Petersen C."/>
            <person name="Sorensen T."/>
            <person name="Nielsen M.R."/>
            <person name="Sondergaard T.E."/>
            <person name="Sorensen J.L."/>
            <person name="Fitzpatrick D.A."/>
            <person name="Frisvad J.C."/>
            <person name="Nielsen K.L."/>
        </authorList>
    </citation>
    <scope>NUCLEOTIDE SEQUENCE</scope>
    <source>
        <strain evidence="1">IBT 3081</strain>
    </source>
</reference>
<accession>A0A9W9SQL4</accession>
<evidence type="ECO:0000313" key="1">
    <source>
        <dbReference type="EMBL" id="KAJ5382320.1"/>
    </source>
</evidence>
<name>A0A9W9SQL4_9EURO</name>
<comment type="caution">
    <text evidence="1">The sequence shown here is derived from an EMBL/GenBank/DDBJ whole genome shotgun (WGS) entry which is preliminary data.</text>
</comment>
<evidence type="ECO:0000313" key="2">
    <source>
        <dbReference type="Proteomes" id="UP001147752"/>
    </source>
</evidence>
<proteinExistence type="predicted"/>
<dbReference type="RefSeq" id="XP_056582096.1">
    <property type="nucleotide sequence ID" value="XM_056717961.1"/>
</dbReference>